<dbReference type="AlphaFoldDB" id="G9BAS7"/>
<feature type="domain" description="Single-stranded DNA binding protein Ssb-like OB fold" evidence="2">
    <location>
        <begin position="133"/>
        <end position="212"/>
    </location>
</feature>
<dbReference type="PANTHER" id="PTHR13356">
    <property type="entry name" value="OB FOLD NUCLEIC ACID BINDING PROTEIN-RELATED"/>
    <property type="match status" value="1"/>
</dbReference>
<reference evidence="3" key="1">
    <citation type="journal article" date="2012" name="Environ. Microbiol.">
        <title>Genetic structure of three fosmid-fragments encoding 16S rRNA genes of the Miscellaneous Crenarchaeotic Group (MCG): implications for physiology and evolution of marine sedimentary archaea.</title>
        <authorList>
            <person name="Li P.Y."/>
            <person name="Xie B.B."/>
            <person name="Zhang X.Y."/>
            <person name="Qin Q.L."/>
            <person name="Dang H.Y."/>
            <person name="Wang X.M."/>
            <person name="Chen X.L."/>
            <person name="Yu J."/>
            <person name="Zhang Y.Z."/>
        </authorList>
    </citation>
    <scope>NUCLEOTIDE SEQUENCE</scope>
</reference>
<dbReference type="PANTHER" id="PTHR13356:SF0">
    <property type="entry name" value="SOSS COMPLEX SUBUNIT B HOMOLOG"/>
    <property type="match status" value="1"/>
</dbReference>
<dbReference type="GO" id="GO:0000724">
    <property type="term" value="P:double-strand break repair via homologous recombination"/>
    <property type="evidence" value="ECO:0007669"/>
    <property type="project" value="TreeGrafter"/>
</dbReference>
<organism evidence="3">
    <name type="scientific">uncultured marine crenarchaeote E48-1C</name>
    <dbReference type="NCBI Taxonomy" id="907718"/>
    <lineage>
        <taxon>Archaea</taxon>
        <taxon>Candidatus Bathyarchaeota</taxon>
        <taxon>environmental samples</taxon>
    </lineage>
</organism>
<accession>G9BAS7</accession>
<evidence type="ECO:0000313" key="3">
    <source>
        <dbReference type="EMBL" id="ADP09452.1"/>
    </source>
</evidence>
<keyword evidence="1" id="KW-0238">DNA-binding</keyword>
<dbReference type="CDD" id="cd04491">
    <property type="entry name" value="SoSSB_OBF"/>
    <property type="match status" value="1"/>
</dbReference>
<dbReference type="InterPro" id="IPR012340">
    <property type="entry name" value="NA-bd_OB-fold"/>
</dbReference>
<protein>
    <submittedName>
        <fullName evidence="3">OB-fold nucleic acid binding domain protein</fullName>
    </submittedName>
</protein>
<dbReference type="InterPro" id="IPR051231">
    <property type="entry name" value="SOSS-B"/>
</dbReference>
<evidence type="ECO:0000259" key="2">
    <source>
        <dbReference type="Pfam" id="PF21473"/>
    </source>
</evidence>
<proteinExistence type="predicted"/>
<dbReference type="GO" id="GO:0010212">
    <property type="term" value="P:response to ionizing radiation"/>
    <property type="evidence" value="ECO:0007669"/>
    <property type="project" value="TreeGrafter"/>
</dbReference>
<dbReference type="Gene3D" id="2.40.50.140">
    <property type="entry name" value="Nucleic acid-binding proteins"/>
    <property type="match status" value="1"/>
</dbReference>
<dbReference type="SUPFAM" id="SSF50249">
    <property type="entry name" value="Nucleic acid-binding proteins"/>
    <property type="match status" value="1"/>
</dbReference>
<dbReference type="EMBL" id="HQ214612">
    <property type="protein sequence ID" value="ADP09452.1"/>
    <property type="molecule type" value="Genomic_DNA"/>
</dbReference>
<name>G9BAS7_9ARCH</name>
<gene>
    <name evidence="3" type="ORF">E48-1C_7</name>
</gene>
<evidence type="ECO:0000256" key="1">
    <source>
        <dbReference type="ARBA" id="ARBA00023125"/>
    </source>
</evidence>
<dbReference type="Pfam" id="PF21473">
    <property type="entry name" value="OB_Ssb-like"/>
    <property type="match status" value="1"/>
</dbReference>
<dbReference type="GO" id="GO:0003677">
    <property type="term" value="F:DNA binding"/>
    <property type="evidence" value="ECO:0007669"/>
    <property type="project" value="UniProtKB-KW"/>
</dbReference>
<sequence length="215" mass="24769">MLRQVWRGRPPKSTHSYKDRRILEYLARIAMMYKVDTSAFFNCIVEAWNHKESTCKHLVIRCRRKTNDSAIFLFTNVQKVVAQFTIPTSILQGKNQLEDYTRTMQSRRASSVESHKTGNHKINDLKAGMKQIDLKAKVLEVPESKRVYTRHGNIAYVSNALIADETGSIRISLWNRQISTVSEGDMINIKSGKVFRFRGERQLRIGRHGSLSVIT</sequence>
<dbReference type="InterPro" id="IPR048970">
    <property type="entry name" value="OB_Ssb-like"/>
</dbReference>